<feature type="compositionally biased region" description="Low complexity" evidence="1">
    <location>
        <begin position="17"/>
        <end position="50"/>
    </location>
</feature>
<evidence type="ECO:0000256" key="1">
    <source>
        <dbReference type="SAM" id="MobiDB-lite"/>
    </source>
</evidence>
<protein>
    <submittedName>
        <fullName evidence="2">Uncharacterized protein</fullName>
    </submittedName>
</protein>
<dbReference type="AlphaFoldDB" id="A0A9Q8PMP6"/>
<keyword evidence="3" id="KW-1185">Reference proteome</keyword>
<dbReference type="EMBL" id="CP090175">
    <property type="protein sequence ID" value="UJO25261.1"/>
    <property type="molecule type" value="Genomic_DNA"/>
</dbReference>
<dbReference type="SUPFAM" id="SSF54427">
    <property type="entry name" value="NTF2-like"/>
    <property type="match status" value="1"/>
</dbReference>
<organism evidence="2 3">
    <name type="scientific">Passalora fulva</name>
    <name type="common">Tomato leaf mold</name>
    <name type="synonym">Cladosporium fulvum</name>
    <dbReference type="NCBI Taxonomy" id="5499"/>
    <lineage>
        <taxon>Eukaryota</taxon>
        <taxon>Fungi</taxon>
        <taxon>Dikarya</taxon>
        <taxon>Ascomycota</taxon>
        <taxon>Pezizomycotina</taxon>
        <taxon>Dothideomycetes</taxon>
        <taxon>Dothideomycetidae</taxon>
        <taxon>Mycosphaerellales</taxon>
        <taxon>Mycosphaerellaceae</taxon>
        <taxon>Fulvia</taxon>
    </lineage>
</organism>
<dbReference type="KEGG" id="ffu:CLAFUR5_14147"/>
<reference evidence="2" key="2">
    <citation type="journal article" date="2022" name="Microb. Genom.">
        <title>A chromosome-scale genome assembly of the tomato pathogen Cladosporium fulvum reveals a compartmentalized genome architecture and the presence of a dispensable chromosome.</title>
        <authorList>
            <person name="Zaccaron A.Z."/>
            <person name="Chen L.H."/>
            <person name="Samaras A."/>
            <person name="Stergiopoulos I."/>
        </authorList>
    </citation>
    <scope>NUCLEOTIDE SEQUENCE</scope>
    <source>
        <strain evidence="2">Race5_Kim</strain>
    </source>
</reference>
<gene>
    <name evidence="2" type="ORF">CLAFUR5_14147</name>
</gene>
<dbReference type="Proteomes" id="UP000756132">
    <property type="component" value="Chromosome 13"/>
</dbReference>
<proteinExistence type="predicted"/>
<reference evidence="2" key="1">
    <citation type="submission" date="2021-12" db="EMBL/GenBank/DDBJ databases">
        <authorList>
            <person name="Zaccaron A."/>
            <person name="Stergiopoulos I."/>
        </authorList>
    </citation>
    <scope>NUCLEOTIDE SEQUENCE</scope>
    <source>
        <strain evidence="2">Race5_Kim</strain>
    </source>
</reference>
<sequence>MDILFGRRSEAWVHQRSPPVVSNANSPSSKTGSWLSTENSSTSTSASTPSDQAPTIADSLIRLIHDYVAAVNDRNWDDFKRLEAYFHPSFTTECRFTCKLQPFQETIDTLKDLVEVSPNFYIKLHEASAKLDDRERTAFVFLHSDWVDAPPGQTIISMQVFEWRHVDGMWLCYKSNVMRGLDDMV</sequence>
<dbReference type="RefSeq" id="XP_047769627.1">
    <property type="nucleotide sequence ID" value="XM_047913295.1"/>
</dbReference>
<name>A0A9Q8PMP6_PASFU</name>
<dbReference type="OrthoDB" id="3648660at2759"/>
<feature type="region of interest" description="Disordered" evidence="1">
    <location>
        <begin position="16"/>
        <end position="52"/>
    </location>
</feature>
<evidence type="ECO:0000313" key="2">
    <source>
        <dbReference type="EMBL" id="UJO25261.1"/>
    </source>
</evidence>
<accession>A0A9Q8PMP6</accession>
<dbReference type="GeneID" id="71994025"/>
<evidence type="ECO:0000313" key="3">
    <source>
        <dbReference type="Proteomes" id="UP000756132"/>
    </source>
</evidence>
<dbReference type="InterPro" id="IPR032710">
    <property type="entry name" value="NTF2-like_dom_sf"/>
</dbReference>